<dbReference type="Gene3D" id="1.25.40.10">
    <property type="entry name" value="Tetratricopeptide repeat domain"/>
    <property type="match status" value="1"/>
</dbReference>
<dbReference type="STRING" id="1349767.GJA_5216"/>
<accession>W0VEH3</accession>
<dbReference type="OrthoDB" id="7593450at2"/>
<organism evidence="1 2">
    <name type="scientific">Janthinobacterium agaricidamnosum NBRC 102515 = DSM 9628</name>
    <dbReference type="NCBI Taxonomy" id="1349767"/>
    <lineage>
        <taxon>Bacteria</taxon>
        <taxon>Pseudomonadati</taxon>
        <taxon>Pseudomonadota</taxon>
        <taxon>Betaproteobacteria</taxon>
        <taxon>Burkholderiales</taxon>
        <taxon>Oxalobacteraceae</taxon>
        <taxon>Janthinobacterium</taxon>
    </lineage>
</organism>
<evidence type="ECO:0008006" key="3">
    <source>
        <dbReference type="Google" id="ProtNLM"/>
    </source>
</evidence>
<dbReference type="PATRIC" id="fig|1349767.4.peg.1816"/>
<proteinExistence type="predicted"/>
<reference evidence="1 2" key="1">
    <citation type="journal article" date="2015" name="Genome Announc.">
        <title>Genome Sequence of Mushroom Soft-Rot Pathogen Janthinobacterium agaricidamnosum.</title>
        <authorList>
            <person name="Graupner K."/>
            <person name="Lackner G."/>
            <person name="Hertweck C."/>
        </authorList>
    </citation>
    <scope>NUCLEOTIDE SEQUENCE [LARGE SCALE GENOMIC DNA]</scope>
    <source>
        <strain evidence="2">NBRC 102515 / DSM 9628</strain>
    </source>
</reference>
<dbReference type="SUPFAM" id="SSF48452">
    <property type="entry name" value="TPR-like"/>
    <property type="match status" value="1"/>
</dbReference>
<dbReference type="Gene3D" id="1.20.58.320">
    <property type="entry name" value="TPR-like"/>
    <property type="match status" value="1"/>
</dbReference>
<dbReference type="HOGENOM" id="CLU_065010_2_1_4"/>
<dbReference type="InterPro" id="IPR010323">
    <property type="entry name" value="DUF924"/>
</dbReference>
<dbReference type="EMBL" id="HG322949">
    <property type="protein sequence ID" value="CDG85813.1"/>
    <property type="molecule type" value="Genomic_DNA"/>
</dbReference>
<dbReference type="InterPro" id="IPR011990">
    <property type="entry name" value="TPR-like_helical_dom_sf"/>
</dbReference>
<dbReference type="eggNOG" id="COG3803">
    <property type="taxonomic scope" value="Bacteria"/>
</dbReference>
<keyword evidence="2" id="KW-1185">Reference proteome</keyword>
<dbReference type="AlphaFoldDB" id="W0VEH3"/>
<name>W0VEH3_9BURK</name>
<protein>
    <recommendedName>
        <fullName evidence="3">Transmembrane protein</fullName>
    </recommendedName>
</protein>
<dbReference type="Pfam" id="PF06041">
    <property type="entry name" value="DUF924"/>
    <property type="match status" value="1"/>
</dbReference>
<dbReference type="KEGG" id="jag:GJA_5216"/>
<sequence>MLPAIREVLEFWFLTPDHIDYGAARPEWFRKDDAFDRQIGRRFGALIGQALDGGLAEWDQAGPQGTLARILVLDQLTRNVYRGTPQAFAGDTLALAAAQALTAHDGDLALAPRQRAFAYMPFEHAESAAEQARSLALFTRLAAAASGFGPMLDYAKRHHAVIERFGRFPHRNQILGRSSTPQELEFLTHPGSSF</sequence>
<dbReference type="RefSeq" id="WP_038497584.1">
    <property type="nucleotide sequence ID" value="NZ_BCTH01000018.1"/>
</dbReference>
<gene>
    <name evidence="1" type="ORF">GJA_5216</name>
</gene>
<evidence type="ECO:0000313" key="1">
    <source>
        <dbReference type="EMBL" id="CDG85813.1"/>
    </source>
</evidence>
<dbReference type="Proteomes" id="UP000027604">
    <property type="component" value="Chromosome I"/>
</dbReference>
<evidence type="ECO:0000313" key="2">
    <source>
        <dbReference type="Proteomes" id="UP000027604"/>
    </source>
</evidence>